<dbReference type="EMBL" id="NVMD01000002">
    <property type="protein sequence ID" value="PED16331.1"/>
    <property type="molecule type" value="Genomic_DNA"/>
</dbReference>
<protein>
    <submittedName>
        <fullName evidence="1">Uncharacterized protein</fullName>
    </submittedName>
</protein>
<organism evidence="1 3">
    <name type="scientific">Bacillus thuringiensis</name>
    <dbReference type="NCBI Taxonomy" id="1428"/>
    <lineage>
        <taxon>Bacteria</taxon>
        <taxon>Bacillati</taxon>
        <taxon>Bacillota</taxon>
        <taxon>Bacilli</taxon>
        <taxon>Bacillales</taxon>
        <taxon>Bacillaceae</taxon>
        <taxon>Bacillus</taxon>
        <taxon>Bacillus cereus group</taxon>
    </lineage>
</organism>
<sequence>MASKPKSKTFVVHHRGQASHGGYTILGGYRVGARNEKEAEDFVKNKIGKHAKVKTYRQLEENSVPYGDVVERYKLK</sequence>
<gene>
    <name evidence="2" type="ORF">COE48_04805</name>
    <name evidence="1" type="ORF">CON01_00345</name>
</gene>
<dbReference type="EMBL" id="NUPM01000005">
    <property type="protein sequence ID" value="PGZ04903.1"/>
    <property type="molecule type" value="Genomic_DNA"/>
</dbReference>
<evidence type="ECO:0000313" key="3">
    <source>
        <dbReference type="Proteomes" id="UP000220127"/>
    </source>
</evidence>
<dbReference type="AlphaFoldDB" id="A0A9X6YIV2"/>
<dbReference type="Proteomes" id="UP000223445">
    <property type="component" value="Unassembled WGS sequence"/>
</dbReference>
<accession>A0A9X6YIV2</accession>
<proteinExistence type="predicted"/>
<evidence type="ECO:0000313" key="1">
    <source>
        <dbReference type="EMBL" id="PED16331.1"/>
    </source>
</evidence>
<reference evidence="3 4" key="1">
    <citation type="submission" date="2017-09" db="EMBL/GenBank/DDBJ databases">
        <title>Large-scale bioinformatics analysis of Bacillus genomes uncovers conserved roles of natural products in bacterial physiology.</title>
        <authorList>
            <consortium name="Agbiome Team Llc"/>
            <person name="Bleich R.M."/>
            <person name="Grubbs K.J."/>
            <person name="Santa Maria K.C."/>
            <person name="Allen S.E."/>
            <person name="Farag S."/>
            <person name="Shank E.A."/>
            <person name="Bowers A."/>
        </authorList>
    </citation>
    <scope>NUCLEOTIDE SEQUENCE [LARGE SCALE GENOMIC DNA]</scope>
    <source>
        <strain evidence="2 4">AFS030179</strain>
        <strain evidence="1 3">AFS094940</strain>
    </source>
</reference>
<name>A0A9X6YIV2_BACTU</name>
<evidence type="ECO:0000313" key="2">
    <source>
        <dbReference type="EMBL" id="PGZ04903.1"/>
    </source>
</evidence>
<comment type="caution">
    <text evidence="1">The sequence shown here is derived from an EMBL/GenBank/DDBJ whole genome shotgun (WGS) entry which is preliminary data.</text>
</comment>
<dbReference type="Proteomes" id="UP000220127">
    <property type="component" value="Unassembled WGS sequence"/>
</dbReference>
<evidence type="ECO:0000313" key="4">
    <source>
        <dbReference type="Proteomes" id="UP000223445"/>
    </source>
</evidence>
<dbReference type="RefSeq" id="WP_097876912.1">
    <property type="nucleotide sequence ID" value="NZ_JAUORE010000003.1"/>
</dbReference>